<dbReference type="Proteomes" id="UP001300604">
    <property type="component" value="Chromosome"/>
</dbReference>
<name>A0AA97D8I3_9FIRM</name>
<keyword evidence="1" id="KW-0732">Signal</keyword>
<evidence type="ECO:0000313" key="2">
    <source>
        <dbReference type="EMBL" id="WOC32525.1"/>
    </source>
</evidence>
<keyword evidence="3" id="KW-1185">Reference proteome</keyword>
<dbReference type="KEGG" id="carl:PXC00_01260"/>
<dbReference type="SUPFAM" id="SSF69318">
    <property type="entry name" value="Integrin alpha N-terminal domain"/>
    <property type="match status" value="1"/>
</dbReference>
<dbReference type="Gene3D" id="2.130.10.130">
    <property type="entry name" value="Integrin alpha, N-terminal"/>
    <property type="match status" value="1"/>
</dbReference>
<dbReference type="InterPro" id="IPR028994">
    <property type="entry name" value="Integrin_alpha_N"/>
</dbReference>
<reference evidence="2 3" key="2">
    <citation type="submission" date="2024-06" db="EMBL/GenBank/DDBJ databases">
        <title>Caproicibacterium argilliputei sp. nov, a novel caproic acid producing anaerobic bacterium isolated from pit mud.</title>
        <authorList>
            <person name="Xia S."/>
        </authorList>
    </citation>
    <scope>NUCLEOTIDE SEQUENCE [LARGE SCALE GENOMIC DNA]</scope>
    <source>
        <strain evidence="2 3">ZCY20-5</strain>
    </source>
</reference>
<feature type="chain" id="PRO_5041677727" evidence="1">
    <location>
        <begin position="30"/>
        <end position="450"/>
    </location>
</feature>
<feature type="signal peptide" evidence="1">
    <location>
        <begin position="1"/>
        <end position="29"/>
    </location>
</feature>
<dbReference type="AlphaFoldDB" id="A0AA97D8I3"/>
<evidence type="ECO:0000313" key="3">
    <source>
        <dbReference type="Proteomes" id="UP001300604"/>
    </source>
</evidence>
<gene>
    <name evidence="2" type="ORF">PXC00_01260</name>
</gene>
<dbReference type="PROSITE" id="PS51257">
    <property type="entry name" value="PROKAR_LIPOPROTEIN"/>
    <property type="match status" value="1"/>
</dbReference>
<protein>
    <submittedName>
        <fullName evidence="2">FG-GAP repeat protein</fullName>
    </submittedName>
</protein>
<accession>A0AA97D8I3</accession>
<dbReference type="RefSeq" id="WP_275844614.1">
    <property type="nucleotide sequence ID" value="NZ_CP135996.1"/>
</dbReference>
<organism evidence="2 3">
    <name type="scientific">Caproicibacterium argilliputei</name>
    <dbReference type="NCBI Taxonomy" id="3030016"/>
    <lineage>
        <taxon>Bacteria</taxon>
        <taxon>Bacillati</taxon>
        <taxon>Bacillota</taxon>
        <taxon>Clostridia</taxon>
        <taxon>Eubacteriales</taxon>
        <taxon>Oscillospiraceae</taxon>
        <taxon>Caproicibacterium</taxon>
    </lineage>
</organism>
<reference evidence="3" key="1">
    <citation type="submission" date="2024-06" db="EMBL/GenBank/DDBJ databases">
        <title>Caproicibacterium argilliputei sp. nov, a novel caproic acid producing anaerobic bacterium isolated from pit mud.</title>
        <authorList>
            <person name="Zeng C."/>
        </authorList>
    </citation>
    <scope>NUCLEOTIDE SEQUENCE [LARGE SCALE GENOMIC DNA]</scope>
    <source>
        <strain evidence="3">ZCY20-5</strain>
    </source>
</reference>
<sequence>MKRKKKYAAVRAAVLGLAASLLLSGCSVTGLDARALMHPPRPTGEKADIYALLESKAGKNFTLKYPAAGEYRSAIIQHNLCGDSHPEAIALYQRGDDDTSVNILFTAEENGKWQDIGSFSNPGAQVDRVCFGDLDGDGTDEVIVGWGSSAGSASTISVFKYAQGKMNELKLDQTYNEMALMDFDGDGKKELFTANLSTDDQQQFTASLFRLKGTALQLMGSIRLDTGISKFSGISVGDISKGQTGVMLDCVQTNGKSLTELLYWDKKEKMLQAPLYNAQSPQQNVTLRDLSVNSSDVDNNAILEFPIVTRLPGYTGAASDDVGNEVQWNRFDAAKGSYTTVSSMLINARDGYRLILPDKWKDTITTKQDISARKLTVYTFDLSKGAAGSPLLVVQIFSKTEWESKPHTGFTEVLTDGGLVTAISCPTPKAALAISAQQLKKDFQTVTTGT</sequence>
<proteinExistence type="predicted"/>
<dbReference type="EMBL" id="CP135996">
    <property type="protein sequence ID" value="WOC32525.1"/>
    <property type="molecule type" value="Genomic_DNA"/>
</dbReference>
<evidence type="ECO:0000256" key="1">
    <source>
        <dbReference type="SAM" id="SignalP"/>
    </source>
</evidence>